<feature type="transmembrane region" description="Helical" evidence="6">
    <location>
        <begin position="297"/>
        <end position="315"/>
    </location>
</feature>
<sequence>MTELALDKRTLPDRSTVVGWLQNYGVYLGLAVLLLFNVFFTDHFVSGENFRTQAVQVSPVLIVALGMALAIGTEGIDLSVGAVMALATSITSLYLGYGPWLALVAALVGGAVIGLAGGSLIAFVGVQPIVATLALMVGGRGIALVLLPQLKDVRDPAMATLGSGSVAGVPYLALIAATLALIVGFVVRRTTFGRRLLAIGDSRPAAQLAGLPVHRVLITVYVCSGVLAAVAGFLATARLQASDPSSLGNLMELSAITAVVVGGTPLTGGRVRIGGTVAGAVLIQLLTATLIKHDLPSSWTQIAQAVVIVLAVYAARERGKR</sequence>
<dbReference type="GeneID" id="300102927"/>
<dbReference type="PANTHER" id="PTHR32196:SF72">
    <property type="entry name" value="RIBOSE IMPORT PERMEASE PROTEIN RBSC"/>
    <property type="match status" value="1"/>
</dbReference>
<feature type="transmembrane region" description="Helical" evidence="6">
    <location>
        <begin position="168"/>
        <end position="187"/>
    </location>
</feature>
<keyword evidence="4 6" id="KW-1133">Transmembrane helix</keyword>
<evidence type="ECO:0000256" key="2">
    <source>
        <dbReference type="ARBA" id="ARBA00022475"/>
    </source>
</evidence>
<feature type="transmembrane region" description="Helical" evidence="6">
    <location>
        <begin position="130"/>
        <end position="148"/>
    </location>
</feature>
<evidence type="ECO:0000313" key="7">
    <source>
        <dbReference type="EMBL" id="QBJ93890.1"/>
    </source>
</evidence>
<dbReference type="GO" id="GO:0005886">
    <property type="term" value="C:plasma membrane"/>
    <property type="evidence" value="ECO:0007669"/>
    <property type="project" value="UniProtKB-SubCell"/>
</dbReference>
<keyword evidence="3 6" id="KW-0812">Transmembrane</keyword>
<feature type="transmembrane region" description="Helical" evidence="6">
    <location>
        <begin position="103"/>
        <end position="123"/>
    </location>
</feature>
<gene>
    <name evidence="7" type="ORF">D0Z67_28905</name>
</gene>
<dbReference type="KEGG" id="sseo:D0Z67_28905"/>
<evidence type="ECO:0000256" key="5">
    <source>
        <dbReference type="ARBA" id="ARBA00023136"/>
    </source>
</evidence>
<feature type="transmembrane region" description="Helical" evidence="6">
    <location>
        <begin position="78"/>
        <end position="97"/>
    </location>
</feature>
<dbReference type="RefSeq" id="WP_031179566.1">
    <property type="nucleotide sequence ID" value="NZ_CP032229.1"/>
</dbReference>
<dbReference type="EMBL" id="CP032229">
    <property type="protein sequence ID" value="QBJ93890.1"/>
    <property type="molecule type" value="Genomic_DNA"/>
</dbReference>
<dbReference type="GO" id="GO:0022857">
    <property type="term" value="F:transmembrane transporter activity"/>
    <property type="evidence" value="ECO:0007669"/>
    <property type="project" value="InterPro"/>
</dbReference>
<dbReference type="OrthoDB" id="9808136at2"/>
<dbReference type="Pfam" id="PF02653">
    <property type="entry name" value="BPD_transp_2"/>
    <property type="match status" value="1"/>
</dbReference>
<dbReference type="CDD" id="cd06579">
    <property type="entry name" value="TM_PBP1_transp_AraH_like"/>
    <property type="match status" value="1"/>
</dbReference>
<comment type="subcellular location">
    <subcellularLocation>
        <location evidence="1">Cell membrane</location>
        <topology evidence="1">Multi-pass membrane protein</topology>
    </subcellularLocation>
</comment>
<organism evidence="7 8">
    <name type="scientific">Streptomyces seoulensis</name>
    <dbReference type="NCBI Taxonomy" id="73044"/>
    <lineage>
        <taxon>Bacteria</taxon>
        <taxon>Bacillati</taxon>
        <taxon>Actinomycetota</taxon>
        <taxon>Actinomycetes</taxon>
        <taxon>Kitasatosporales</taxon>
        <taxon>Streptomycetaceae</taxon>
        <taxon>Streptomyces</taxon>
    </lineage>
</organism>
<protein>
    <submittedName>
        <fullName evidence="7">ABC transporter permease</fullName>
    </submittedName>
</protein>
<evidence type="ECO:0000256" key="1">
    <source>
        <dbReference type="ARBA" id="ARBA00004651"/>
    </source>
</evidence>
<feature type="transmembrane region" description="Helical" evidence="6">
    <location>
        <begin position="53"/>
        <end position="71"/>
    </location>
</feature>
<proteinExistence type="predicted"/>
<dbReference type="Proteomes" id="UP000292547">
    <property type="component" value="Chromosome"/>
</dbReference>
<reference evidence="7 8" key="1">
    <citation type="submission" date="2018-08" db="EMBL/GenBank/DDBJ databases">
        <title>The complete genome sequence of Streptomyces seoulensis, a pioneer strain for nickel superoxide dismutase discovery.</title>
        <authorList>
            <person name="Shin J."/>
            <person name="Lee J.-S."/>
            <person name="Lee E.-J."/>
            <person name="Youn H.-D."/>
        </authorList>
    </citation>
    <scope>NUCLEOTIDE SEQUENCE [LARGE SCALE GENOMIC DNA]</scope>
    <source>
        <strain evidence="7 8">KCTC 9819</strain>
    </source>
</reference>
<keyword evidence="2" id="KW-1003">Cell membrane</keyword>
<dbReference type="PANTHER" id="PTHR32196">
    <property type="entry name" value="ABC TRANSPORTER PERMEASE PROTEIN YPHD-RELATED-RELATED"/>
    <property type="match status" value="1"/>
</dbReference>
<keyword evidence="8" id="KW-1185">Reference proteome</keyword>
<evidence type="ECO:0000256" key="6">
    <source>
        <dbReference type="SAM" id="Phobius"/>
    </source>
</evidence>
<keyword evidence="5 6" id="KW-0472">Membrane</keyword>
<feature type="transmembrane region" description="Helical" evidence="6">
    <location>
        <begin position="21"/>
        <end position="41"/>
    </location>
</feature>
<accession>A0A4P6U210</accession>
<dbReference type="STRING" id="73044.GCA_000725795_00727"/>
<name>A0A4P6U210_STRSO</name>
<feature type="transmembrane region" description="Helical" evidence="6">
    <location>
        <begin position="216"/>
        <end position="235"/>
    </location>
</feature>
<evidence type="ECO:0000256" key="3">
    <source>
        <dbReference type="ARBA" id="ARBA00022692"/>
    </source>
</evidence>
<dbReference type="InterPro" id="IPR001851">
    <property type="entry name" value="ABC_transp_permease"/>
</dbReference>
<evidence type="ECO:0000256" key="4">
    <source>
        <dbReference type="ARBA" id="ARBA00022989"/>
    </source>
</evidence>
<evidence type="ECO:0000313" key="8">
    <source>
        <dbReference type="Proteomes" id="UP000292547"/>
    </source>
</evidence>
<dbReference type="AlphaFoldDB" id="A0A4P6U210"/>